<organism evidence="1">
    <name type="scientific">viral metagenome</name>
    <dbReference type="NCBI Taxonomy" id="1070528"/>
    <lineage>
        <taxon>unclassified sequences</taxon>
        <taxon>metagenomes</taxon>
        <taxon>organismal metagenomes</taxon>
    </lineage>
</organism>
<sequence length="194" mass="23234">MQTQKLILKIKIFTWNKMQIMDNEQLRKQKIKIFQKEMKQFLLTSRFTNSTLMENRKYKEKNNIGCIYCSPDPITKRIPNGAVVFILEMNNEMNKIEGIGMIRNHPIVNKYSVYNDGNYNRYVFKGKHYISRKSMNDKEEELMQAFDILCFKGNKHMKRGQGLKSFPIEMLYNCRNILDIIKFICNMFKIRMSE</sequence>
<dbReference type="EMBL" id="MN738823">
    <property type="protein sequence ID" value="QHT37999.1"/>
    <property type="molecule type" value="Genomic_DNA"/>
</dbReference>
<name>A0A6C0FBS4_9ZZZZ</name>
<proteinExistence type="predicted"/>
<reference evidence="1" key="1">
    <citation type="journal article" date="2020" name="Nature">
        <title>Giant virus diversity and host interactions through global metagenomics.</title>
        <authorList>
            <person name="Schulz F."/>
            <person name="Roux S."/>
            <person name="Paez-Espino D."/>
            <person name="Jungbluth S."/>
            <person name="Walsh D.A."/>
            <person name="Denef V.J."/>
            <person name="McMahon K.D."/>
            <person name="Konstantinidis K.T."/>
            <person name="Eloe-Fadrosh E.A."/>
            <person name="Kyrpides N.C."/>
            <person name="Woyke T."/>
        </authorList>
    </citation>
    <scope>NUCLEOTIDE SEQUENCE</scope>
    <source>
        <strain evidence="1">GVMAG-S-ERX556049-19</strain>
    </source>
</reference>
<protein>
    <submittedName>
        <fullName evidence="1">Uncharacterized protein</fullName>
    </submittedName>
</protein>
<dbReference type="AlphaFoldDB" id="A0A6C0FBS4"/>
<accession>A0A6C0FBS4</accession>
<evidence type="ECO:0000313" key="1">
    <source>
        <dbReference type="EMBL" id="QHT37999.1"/>
    </source>
</evidence>